<dbReference type="EC" id="3.5.1.18" evidence="5"/>
<dbReference type="NCBIfam" id="NF005914">
    <property type="entry name" value="PRK07907.1"/>
    <property type="match status" value="1"/>
</dbReference>
<evidence type="ECO:0000256" key="1">
    <source>
        <dbReference type="ARBA" id="ARBA00022670"/>
    </source>
</evidence>
<dbReference type="RefSeq" id="WP_068707969.1">
    <property type="nucleotide sequence ID" value="NZ_LRIE01000065.1"/>
</dbReference>
<protein>
    <submittedName>
        <fullName evidence="5">Succinyl-diaminopimelate desuccinylase</fullName>
        <ecNumber evidence="5">3.5.1.18</ecNumber>
    </submittedName>
</protein>
<evidence type="ECO:0000256" key="2">
    <source>
        <dbReference type="ARBA" id="ARBA00022723"/>
    </source>
</evidence>
<keyword evidence="2" id="KW-0479">Metal-binding</keyword>
<dbReference type="STRING" id="43678.OJAG_15360"/>
<dbReference type="Pfam" id="PF07687">
    <property type="entry name" value="M20_dimer"/>
    <property type="match status" value="1"/>
</dbReference>
<evidence type="ECO:0000313" key="6">
    <source>
        <dbReference type="Proteomes" id="UP000076447"/>
    </source>
</evidence>
<dbReference type="PANTHER" id="PTHR43270:SF12">
    <property type="entry name" value="SUCCINYL-DIAMINOPIMELATE DESUCCINYLASE"/>
    <property type="match status" value="1"/>
</dbReference>
<dbReference type="InterPro" id="IPR051458">
    <property type="entry name" value="Cyt/Met_Dipeptidase"/>
</dbReference>
<dbReference type="PANTHER" id="PTHR43270">
    <property type="entry name" value="BETA-ALA-HIS DIPEPTIDASE"/>
    <property type="match status" value="1"/>
</dbReference>
<dbReference type="InterPro" id="IPR002933">
    <property type="entry name" value="Peptidase_M20"/>
</dbReference>
<dbReference type="GO" id="GO:0006508">
    <property type="term" value="P:proteolysis"/>
    <property type="evidence" value="ECO:0007669"/>
    <property type="project" value="UniProtKB-KW"/>
</dbReference>
<dbReference type="InterPro" id="IPR011650">
    <property type="entry name" value="Peptidase_M20_dimer"/>
</dbReference>
<keyword evidence="1" id="KW-0645">Protease</keyword>
<comment type="caution">
    <text evidence="5">The sequence shown here is derived from an EMBL/GenBank/DDBJ whole genome shotgun (WGS) entry which is preliminary data.</text>
</comment>
<dbReference type="Gene3D" id="3.40.630.10">
    <property type="entry name" value="Zn peptidases"/>
    <property type="match status" value="1"/>
</dbReference>
<dbReference type="PATRIC" id="fig|43678.3.peg.1608"/>
<evidence type="ECO:0000259" key="4">
    <source>
        <dbReference type="Pfam" id="PF07687"/>
    </source>
</evidence>
<dbReference type="GO" id="GO:0009014">
    <property type="term" value="F:succinyl-diaminopimelate desuccinylase activity"/>
    <property type="evidence" value="ECO:0007669"/>
    <property type="project" value="UniProtKB-EC"/>
</dbReference>
<evidence type="ECO:0000256" key="3">
    <source>
        <dbReference type="ARBA" id="ARBA00022801"/>
    </source>
</evidence>
<evidence type="ECO:0000313" key="5">
    <source>
        <dbReference type="EMBL" id="KZM35835.1"/>
    </source>
</evidence>
<dbReference type="SUPFAM" id="SSF53187">
    <property type="entry name" value="Zn-dependent exopeptidases"/>
    <property type="match status" value="1"/>
</dbReference>
<reference evidence="5 6" key="1">
    <citation type="submission" date="2016-01" db="EMBL/GenBank/DDBJ databases">
        <title>Genome sequence of Oerskovia enterophila VJag, an agar and cellulose degrading bacterium.</title>
        <authorList>
            <person name="Poehlein A."/>
            <person name="Jag V."/>
            <person name="Bengelsdorf F."/>
            <person name="Duerre P."/>
            <person name="Daniel R."/>
        </authorList>
    </citation>
    <scope>NUCLEOTIDE SEQUENCE [LARGE SCALE GENOMIC DNA]</scope>
    <source>
        <strain evidence="5 6">VJag</strain>
    </source>
</reference>
<dbReference type="Gene3D" id="3.30.70.360">
    <property type="match status" value="1"/>
</dbReference>
<dbReference type="Proteomes" id="UP000076447">
    <property type="component" value="Unassembled WGS sequence"/>
</dbReference>
<feature type="domain" description="Peptidase M20 dimerisation" evidence="4">
    <location>
        <begin position="204"/>
        <end position="357"/>
    </location>
</feature>
<dbReference type="Pfam" id="PF01546">
    <property type="entry name" value="Peptidase_M20"/>
    <property type="match status" value="1"/>
</dbReference>
<dbReference type="AlphaFoldDB" id="A0A163RYV7"/>
<keyword evidence="3 5" id="KW-0378">Hydrolase</keyword>
<gene>
    <name evidence="5" type="primary">dapE_3</name>
    <name evidence="5" type="ORF">OJAG_15360</name>
</gene>
<accession>A0A163RYV7</accession>
<name>A0A163RYV7_9CELL</name>
<dbReference type="GO" id="GO:0008233">
    <property type="term" value="F:peptidase activity"/>
    <property type="evidence" value="ECO:0007669"/>
    <property type="project" value="UniProtKB-KW"/>
</dbReference>
<organism evidence="5 6">
    <name type="scientific">Oerskovia enterophila</name>
    <dbReference type="NCBI Taxonomy" id="43678"/>
    <lineage>
        <taxon>Bacteria</taxon>
        <taxon>Bacillati</taxon>
        <taxon>Actinomycetota</taxon>
        <taxon>Actinomycetes</taxon>
        <taxon>Micrococcales</taxon>
        <taxon>Cellulomonadaceae</taxon>
        <taxon>Oerskovia</taxon>
    </lineage>
</organism>
<proteinExistence type="predicted"/>
<dbReference type="GO" id="GO:0046872">
    <property type="term" value="F:metal ion binding"/>
    <property type="evidence" value="ECO:0007669"/>
    <property type="project" value="UniProtKB-KW"/>
</dbReference>
<sequence>MSSAPEDLTPVQEQVASLLPRALDDLRTLVAIPSVADERLFPREDCERAAHWVADAFRAEGIDDAHLVETPDGSNVVLGYRPGPPGAPTVLLYSHYDVQPPLDDAAWRTPPFELTERDGRLYGRGSADCKGNIVTHLTALRALRALGGDDFPVGVRIVIEGSEEQGTGGLDQYVEAHPGELTADAILIADTGNATLGLPTLTVSLRGATNVVVTVEALKGEIHSGMFGGAAPDALAALVHLLSSLRDEEGNTTIDGIPPEIADATWPGVDYDPDQFRSDAGMLEGTRLLGSGRVSDQLWARPAVTILGIDAPNVVGSAAAIQPRAAARLNLRVPPGADAQDLQDKFVAHLENHAPWGVKVTTTRDAVGQPFQARTDGHVFDTLSRALADAFGKETVTAGQGGSIPLCNVLASEYPDAQIVLLGVEEPACLIHAPNESVAPSEIEQLAVGEALFLSRLGAGASQG</sequence>
<dbReference type="EMBL" id="LRIE01000065">
    <property type="protein sequence ID" value="KZM35835.1"/>
    <property type="molecule type" value="Genomic_DNA"/>
</dbReference>